<keyword evidence="5" id="KW-1185">Reference proteome</keyword>
<evidence type="ECO:0000313" key="4">
    <source>
        <dbReference type="EMBL" id="MFD2919752.1"/>
    </source>
</evidence>
<keyword evidence="2" id="KW-0597">Phosphoprotein</keyword>
<evidence type="ECO:0000313" key="5">
    <source>
        <dbReference type="Proteomes" id="UP001597511"/>
    </source>
</evidence>
<dbReference type="SMART" id="SM00850">
    <property type="entry name" value="LytTR"/>
    <property type="match status" value="1"/>
</dbReference>
<dbReference type="SUPFAM" id="SSF52172">
    <property type="entry name" value="CheY-like"/>
    <property type="match status" value="1"/>
</dbReference>
<accession>A0ABW6A4S4</accession>
<dbReference type="PANTHER" id="PTHR48111:SF17">
    <property type="entry name" value="TRANSCRIPTIONAL REGULATORY PROTEIN YPDB"/>
    <property type="match status" value="1"/>
</dbReference>
<comment type="caution">
    <text evidence="4">The sequence shown here is derived from an EMBL/GenBank/DDBJ whole genome shotgun (WGS) entry which is preliminary data.</text>
</comment>
<organism evidence="4 5">
    <name type="scientific">Terrimonas rubra</name>
    <dbReference type="NCBI Taxonomy" id="1035890"/>
    <lineage>
        <taxon>Bacteria</taxon>
        <taxon>Pseudomonadati</taxon>
        <taxon>Bacteroidota</taxon>
        <taxon>Chitinophagia</taxon>
        <taxon>Chitinophagales</taxon>
        <taxon>Chitinophagaceae</taxon>
        <taxon>Terrimonas</taxon>
    </lineage>
</organism>
<dbReference type="Gene3D" id="2.40.50.1020">
    <property type="entry name" value="LytTr DNA-binding domain"/>
    <property type="match status" value="1"/>
</dbReference>
<evidence type="ECO:0000256" key="2">
    <source>
        <dbReference type="PROSITE-ProRule" id="PRU00169"/>
    </source>
</evidence>
<keyword evidence="1" id="KW-0238">DNA-binding</keyword>
<dbReference type="InterPro" id="IPR007492">
    <property type="entry name" value="LytTR_DNA-bd_dom"/>
</dbReference>
<feature type="domain" description="Response regulatory" evidence="3">
    <location>
        <begin position="6"/>
        <end position="116"/>
    </location>
</feature>
<dbReference type="Pfam" id="PF00072">
    <property type="entry name" value="Response_reg"/>
    <property type="match status" value="1"/>
</dbReference>
<dbReference type="Proteomes" id="UP001597511">
    <property type="component" value="Unassembled WGS sequence"/>
</dbReference>
<dbReference type="RefSeq" id="WP_386097295.1">
    <property type="nucleotide sequence ID" value="NZ_JBHUOZ010000002.1"/>
</dbReference>
<dbReference type="Gene3D" id="3.40.50.2300">
    <property type="match status" value="1"/>
</dbReference>
<evidence type="ECO:0000259" key="3">
    <source>
        <dbReference type="PROSITE" id="PS50110"/>
    </source>
</evidence>
<dbReference type="PROSITE" id="PS50110">
    <property type="entry name" value="RESPONSE_REGULATORY"/>
    <property type="match status" value="1"/>
</dbReference>
<feature type="modified residue" description="4-aspartylphosphate" evidence="2">
    <location>
        <position position="57"/>
    </location>
</feature>
<protein>
    <submittedName>
        <fullName evidence="4">LytR/AlgR family response regulator transcription factor</fullName>
    </submittedName>
</protein>
<name>A0ABW6A4S4_9BACT</name>
<gene>
    <name evidence="4" type="ORF">ACFS6H_08550</name>
</gene>
<dbReference type="SMART" id="SM00448">
    <property type="entry name" value="REC"/>
    <property type="match status" value="1"/>
</dbReference>
<reference evidence="5" key="1">
    <citation type="journal article" date="2019" name="Int. J. Syst. Evol. Microbiol.">
        <title>The Global Catalogue of Microorganisms (GCM) 10K type strain sequencing project: providing services to taxonomists for standard genome sequencing and annotation.</title>
        <authorList>
            <consortium name="The Broad Institute Genomics Platform"/>
            <consortium name="The Broad Institute Genome Sequencing Center for Infectious Disease"/>
            <person name="Wu L."/>
            <person name="Ma J."/>
        </authorList>
    </citation>
    <scope>NUCLEOTIDE SEQUENCE [LARGE SCALE GENOMIC DNA]</scope>
    <source>
        <strain evidence="5">KCTC 23299</strain>
    </source>
</reference>
<sequence length="239" mass="27672">MKEKLKCLLLDDELPGLTYLKMLCDQIPELEVVKAFNNPQTLLAEAPRLDFDLCILDIEMPEMSGLQVANLLNGKPVIFTTAYKEYAAEAFDLNAIDYVRKPVKMERLHQAVQKAAQRLQTDTRVRQYFQWNTEKGKTLVFFDQLLYVKTSENDSRDKIAYLSDNITFTLKNISFEKLLEMLPSGDFCRINKRELIAIKTVQVFSFDEITLNLADESGQPVRLTLSDIYRQNFLQQLKN</sequence>
<dbReference type="InterPro" id="IPR039420">
    <property type="entry name" value="WalR-like"/>
</dbReference>
<evidence type="ECO:0000256" key="1">
    <source>
        <dbReference type="ARBA" id="ARBA00023125"/>
    </source>
</evidence>
<dbReference type="InterPro" id="IPR011006">
    <property type="entry name" value="CheY-like_superfamily"/>
</dbReference>
<dbReference type="EMBL" id="JBHUOZ010000002">
    <property type="protein sequence ID" value="MFD2919752.1"/>
    <property type="molecule type" value="Genomic_DNA"/>
</dbReference>
<dbReference type="PANTHER" id="PTHR48111">
    <property type="entry name" value="REGULATOR OF RPOS"/>
    <property type="match status" value="1"/>
</dbReference>
<dbReference type="InterPro" id="IPR001789">
    <property type="entry name" value="Sig_transdc_resp-reg_receiver"/>
</dbReference>
<proteinExistence type="predicted"/>